<evidence type="ECO:0000313" key="2">
    <source>
        <dbReference type="Proteomes" id="UP000821853"/>
    </source>
</evidence>
<protein>
    <recommendedName>
        <fullName evidence="3">Reverse transcriptase domain-containing protein</fullName>
    </recommendedName>
</protein>
<proteinExistence type="predicted"/>
<organism evidence="1 2">
    <name type="scientific">Haemaphysalis longicornis</name>
    <name type="common">Bush tick</name>
    <dbReference type="NCBI Taxonomy" id="44386"/>
    <lineage>
        <taxon>Eukaryota</taxon>
        <taxon>Metazoa</taxon>
        <taxon>Ecdysozoa</taxon>
        <taxon>Arthropoda</taxon>
        <taxon>Chelicerata</taxon>
        <taxon>Arachnida</taxon>
        <taxon>Acari</taxon>
        <taxon>Parasitiformes</taxon>
        <taxon>Ixodida</taxon>
        <taxon>Ixodoidea</taxon>
        <taxon>Ixodidae</taxon>
        <taxon>Haemaphysalinae</taxon>
        <taxon>Haemaphysalis</taxon>
    </lineage>
</organism>
<dbReference type="Proteomes" id="UP000821853">
    <property type="component" value="Chromosome 1"/>
</dbReference>
<comment type="caution">
    <text evidence="1">The sequence shown here is derived from an EMBL/GenBank/DDBJ whole genome shotgun (WGS) entry which is preliminary data.</text>
</comment>
<accession>A0A9J6F936</accession>
<evidence type="ECO:0008006" key="3">
    <source>
        <dbReference type="Google" id="ProtNLM"/>
    </source>
</evidence>
<evidence type="ECO:0000313" key="1">
    <source>
        <dbReference type="EMBL" id="KAH9359458.1"/>
    </source>
</evidence>
<name>A0A9J6F936_HAELO</name>
<dbReference type="EMBL" id="JABSTR010000001">
    <property type="protein sequence ID" value="KAH9359458.1"/>
    <property type="molecule type" value="Genomic_DNA"/>
</dbReference>
<keyword evidence="2" id="KW-1185">Reference proteome</keyword>
<dbReference type="VEuPathDB" id="VectorBase:HLOH_048055"/>
<dbReference type="AlphaFoldDB" id="A0A9J6F936"/>
<sequence>MGTQTTLQGAVLSPLLNNIGMMELLHELARVECIKPALHGDDITILTTDGSLGEMEGWLQRAGSITEI</sequence>
<gene>
    <name evidence="1" type="ORF">HPB48_000540</name>
</gene>
<reference evidence="1 2" key="1">
    <citation type="journal article" date="2020" name="Cell">
        <title>Large-Scale Comparative Analyses of Tick Genomes Elucidate Their Genetic Diversity and Vector Capacities.</title>
        <authorList>
            <consortium name="Tick Genome and Microbiome Consortium (TIGMIC)"/>
            <person name="Jia N."/>
            <person name="Wang J."/>
            <person name="Shi W."/>
            <person name="Du L."/>
            <person name="Sun Y."/>
            <person name="Zhan W."/>
            <person name="Jiang J.F."/>
            <person name="Wang Q."/>
            <person name="Zhang B."/>
            <person name="Ji P."/>
            <person name="Bell-Sakyi L."/>
            <person name="Cui X.M."/>
            <person name="Yuan T.T."/>
            <person name="Jiang B.G."/>
            <person name="Yang W.F."/>
            <person name="Lam T.T."/>
            <person name="Chang Q.C."/>
            <person name="Ding S.J."/>
            <person name="Wang X.J."/>
            <person name="Zhu J.G."/>
            <person name="Ruan X.D."/>
            <person name="Zhao L."/>
            <person name="Wei J.T."/>
            <person name="Ye R.Z."/>
            <person name="Que T.C."/>
            <person name="Du C.H."/>
            <person name="Zhou Y.H."/>
            <person name="Cheng J.X."/>
            <person name="Dai P.F."/>
            <person name="Guo W.B."/>
            <person name="Han X.H."/>
            <person name="Huang E.J."/>
            <person name="Li L.F."/>
            <person name="Wei W."/>
            <person name="Gao Y.C."/>
            <person name="Liu J.Z."/>
            <person name="Shao H.Z."/>
            <person name="Wang X."/>
            <person name="Wang C.C."/>
            <person name="Yang T.C."/>
            <person name="Huo Q.B."/>
            <person name="Li W."/>
            <person name="Chen H.Y."/>
            <person name="Chen S.E."/>
            <person name="Zhou L.G."/>
            <person name="Ni X.B."/>
            <person name="Tian J.H."/>
            <person name="Sheng Y."/>
            <person name="Liu T."/>
            <person name="Pan Y.S."/>
            <person name="Xia L.Y."/>
            <person name="Li J."/>
            <person name="Zhao F."/>
            <person name="Cao W.C."/>
        </authorList>
    </citation>
    <scope>NUCLEOTIDE SEQUENCE [LARGE SCALE GENOMIC DNA]</scope>
    <source>
        <strain evidence="1">HaeL-2018</strain>
    </source>
</reference>